<evidence type="ECO:0000313" key="3">
    <source>
        <dbReference type="EMBL" id="EAK0453539.1"/>
    </source>
</evidence>
<keyword evidence="1" id="KW-1133">Transmembrane helix</keyword>
<feature type="transmembrane region" description="Helical" evidence="1">
    <location>
        <begin position="45"/>
        <end position="71"/>
    </location>
</feature>
<dbReference type="RefSeq" id="WP_025370344.1">
    <property type="nucleotide sequence ID" value="NZ_CP059432.1"/>
</dbReference>
<evidence type="ECO:0000256" key="1">
    <source>
        <dbReference type="SAM" id="Phobius"/>
    </source>
</evidence>
<dbReference type="AlphaFoldDB" id="A0A5L4IH38"/>
<sequence length="116" mass="12626">MGEFLQRLSDNLGVYKYVFIIGIIGGILSVLQKKKLERCAGSKKCIFLGLVLDTTTALFVGYIGFEIAFYFLEKQGISVGLAGLSAWAGTDAIVAWEKKLIALLTNNKFGGRDGEL</sequence>
<evidence type="ECO:0000313" key="4">
    <source>
        <dbReference type="Proteomes" id="UP000535509"/>
    </source>
</evidence>
<evidence type="ECO:0000313" key="2">
    <source>
        <dbReference type="EMBL" id="EAI8860005.1"/>
    </source>
</evidence>
<reference evidence="3" key="1">
    <citation type="submission" date="2018-05" db="EMBL/GenBank/DDBJ databases">
        <authorList>
            <consortium name="PulseNet: The National Subtyping Network for Foodborne Disease Surveillance"/>
            <person name="Tarr C.L."/>
            <person name="Trees E."/>
            <person name="Katz L.S."/>
            <person name="Carleton-Romer H.A."/>
            <person name="Stroika S."/>
            <person name="Kucerova Z."/>
            <person name="Roache K.F."/>
            <person name="Sabol A.L."/>
            <person name="Besser J."/>
            <person name="Gerner-Smidt P."/>
        </authorList>
    </citation>
    <scope>NUCLEOTIDE SEQUENCE</scope>
    <source>
        <strain evidence="3">2014D-0197</strain>
        <strain evidence="2 4">PNUSAC001503</strain>
    </source>
</reference>
<name>A0A5L4IH38_CAMFE</name>
<evidence type="ECO:0008006" key="5">
    <source>
        <dbReference type="Google" id="ProtNLM"/>
    </source>
</evidence>
<dbReference type="EMBL" id="AABTCC010000049">
    <property type="protein sequence ID" value="EAI8860005.1"/>
    <property type="molecule type" value="Genomic_DNA"/>
</dbReference>
<dbReference type="InterPro" id="IPR032126">
    <property type="entry name" value="LydA_holin"/>
</dbReference>
<protein>
    <recommendedName>
        <fullName evidence="5">Holin</fullName>
    </recommendedName>
</protein>
<feature type="transmembrane region" description="Helical" evidence="1">
    <location>
        <begin position="14"/>
        <end position="33"/>
    </location>
</feature>
<dbReference type="EMBL" id="AACCXK010000015">
    <property type="protein sequence ID" value="EAK0453539.1"/>
    <property type="molecule type" value="Genomic_DNA"/>
</dbReference>
<keyword evidence="1" id="KW-0472">Membrane</keyword>
<organism evidence="3">
    <name type="scientific">Campylobacter fetus</name>
    <dbReference type="NCBI Taxonomy" id="196"/>
    <lineage>
        <taxon>Bacteria</taxon>
        <taxon>Pseudomonadati</taxon>
        <taxon>Campylobacterota</taxon>
        <taxon>Epsilonproteobacteria</taxon>
        <taxon>Campylobacterales</taxon>
        <taxon>Campylobacteraceae</taxon>
        <taxon>Campylobacter</taxon>
    </lineage>
</organism>
<accession>A0A5L4IH38</accession>
<dbReference type="Pfam" id="PF16083">
    <property type="entry name" value="Phage_holin_3_3"/>
    <property type="match status" value="1"/>
</dbReference>
<comment type="caution">
    <text evidence="3">The sequence shown here is derived from an EMBL/GenBank/DDBJ whole genome shotgun (WGS) entry which is preliminary data.</text>
</comment>
<gene>
    <name evidence="3" type="ORF">AAH17_07745</name>
    <name evidence="2" type="ORF">CX802_09235</name>
</gene>
<dbReference type="Proteomes" id="UP000535509">
    <property type="component" value="Unassembled WGS sequence"/>
</dbReference>
<keyword evidence="4" id="KW-1185">Reference proteome</keyword>
<keyword evidence="1" id="KW-0812">Transmembrane</keyword>
<proteinExistence type="predicted"/>